<organism evidence="2 3">
    <name type="scientific">Caballeronia catudaia</name>
    <dbReference type="NCBI Taxonomy" id="1777136"/>
    <lineage>
        <taxon>Bacteria</taxon>
        <taxon>Pseudomonadati</taxon>
        <taxon>Pseudomonadota</taxon>
        <taxon>Betaproteobacteria</taxon>
        <taxon>Burkholderiales</taxon>
        <taxon>Burkholderiaceae</taxon>
        <taxon>Caballeronia</taxon>
    </lineage>
</organism>
<dbReference type="Proteomes" id="UP000054870">
    <property type="component" value="Unassembled WGS sequence"/>
</dbReference>
<dbReference type="InterPro" id="IPR048130">
    <property type="entry name" value="T6SS_ExIF-like"/>
</dbReference>
<dbReference type="NCBIfam" id="NF041560">
    <property type="entry name" value="T6SS_Burk_ExIF"/>
    <property type="match status" value="1"/>
</dbReference>
<dbReference type="AlphaFoldDB" id="A0A158D0M2"/>
<evidence type="ECO:0000313" key="3">
    <source>
        <dbReference type="Proteomes" id="UP000054870"/>
    </source>
</evidence>
<name>A0A158D0M2_9BURK</name>
<comment type="caution">
    <text evidence="2">The sequence shown here is derived from an EMBL/GenBank/DDBJ whole genome shotgun (WGS) entry which is preliminary data.</text>
</comment>
<reference evidence="2" key="1">
    <citation type="submission" date="2016-01" db="EMBL/GenBank/DDBJ databases">
        <authorList>
            <person name="Peeters C."/>
        </authorList>
    </citation>
    <scope>NUCLEOTIDE SEQUENCE [LARGE SCALE GENOMIC DNA]</scope>
    <source>
        <strain evidence="2">LMG 29318</strain>
    </source>
</reference>
<keyword evidence="1" id="KW-0812">Transmembrane</keyword>
<gene>
    <name evidence="2" type="ORF">AWB75_06019</name>
</gene>
<keyword evidence="3" id="KW-1185">Reference proteome</keyword>
<sequence length="183" mass="20837">MEFDLEGQRVRAWVWVSVFKDGDEVEVVAERGATEWQAFGVRRINDGIVALHPHCSRGRYAHYKKSAKLFFKVMAIFFTAFYAMGLVVCLFQSLTWSEWKGLLPIFLGGTLISMGIYGVIAYRIASKFMGFVRLAEGIFEGFGWKDVRNIDLPAMTMKSKQPGEPGPLGILYFRYNEVSGDRR</sequence>
<evidence type="ECO:0000256" key="1">
    <source>
        <dbReference type="SAM" id="Phobius"/>
    </source>
</evidence>
<proteinExistence type="predicted"/>
<evidence type="ECO:0000313" key="2">
    <source>
        <dbReference type="EMBL" id="SAK88079.1"/>
    </source>
</evidence>
<dbReference type="EMBL" id="FCOF02000045">
    <property type="protein sequence ID" value="SAK88079.1"/>
    <property type="molecule type" value="Genomic_DNA"/>
</dbReference>
<feature type="transmembrane region" description="Helical" evidence="1">
    <location>
        <begin position="69"/>
        <end position="93"/>
    </location>
</feature>
<keyword evidence="1" id="KW-1133">Transmembrane helix</keyword>
<keyword evidence="1" id="KW-0472">Membrane</keyword>
<protein>
    <submittedName>
        <fullName evidence="2">Uncharacterized protein</fullName>
    </submittedName>
</protein>
<accession>A0A158D0M2</accession>
<feature type="transmembrane region" description="Helical" evidence="1">
    <location>
        <begin position="105"/>
        <end position="125"/>
    </location>
</feature>